<gene>
    <name evidence="1" type="ORF">GCK32_006629</name>
</gene>
<keyword evidence="2" id="KW-1185">Reference proteome</keyword>
<evidence type="ECO:0008006" key="3">
    <source>
        <dbReference type="Google" id="ProtNLM"/>
    </source>
</evidence>
<feature type="non-terminal residue" evidence="1">
    <location>
        <position position="1"/>
    </location>
</feature>
<dbReference type="Gene3D" id="3.40.50.150">
    <property type="entry name" value="Vaccinia Virus protein VP39"/>
    <property type="match status" value="1"/>
</dbReference>
<accession>A0AAN8ICS2</accession>
<comment type="caution">
    <text evidence="1">The sequence shown here is derived from an EMBL/GenBank/DDBJ whole genome shotgun (WGS) entry which is preliminary data.</text>
</comment>
<dbReference type="Proteomes" id="UP001331761">
    <property type="component" value="Unassembled WGS sequence"/>
</dbReference>
<dbReference type="AlphaFoldDB" id="A0AAN8ICS2"/>
<sequence length="269" mass="30567">IAVERLMILKDAPRYSFTIVRLSFPDVLTEANLDTRNWPVDKRKLTAFYNQVMFGMSFALEALQFISTLWQDVLMIGLGGGGINNFVTTLEPETKINLTTIELDPDMPRIASDWFGLRQSPTNKVVIEDGVKFVHSAAIRGEKYKAILLDACYNVISEPGLCPVKQFMKPEVIASIAKILERDGVLSINVLGRPGQAEQHSRKMISLYKGYFATAFYVTLAGQRVLFCSHRKDWSHLRYGNHFMKNVDKVKKTFGFDFVDLFRNGQLPF</sequence>
<evidence type="ECO:0000313" key="1">
    <source>
        <dbReference type="EMBL" id="KAK5968311.1"/>
    </source>
</evidence>
<protein>
    <recommendedName>
        <fullName evidence="3">PABS domain-containing protein</fullName>
    </recommendedName>
</protein>
<dbReference type="SUPFAM" id="SSF53335">
    <property type="entry name" value="S-adenosyl-L-methionine-dependent methyltransferases"/>
    <property type="match status" value="1"/>
</dbReference>
<name>A0AAN8ICS2_TRICO</name>
<reference evidence="1 2" key="1">
    <citation type="submission" date="2019-10" db="EMBL/GenBank/DDBJ databases">
        <title>Assembly and Annotation for the nematode Trichostrongylus colubriformis.</title>
        <authorList>
            <person name="Martin J."/>
        </authorList>
    </citation>
    <scope>NUCLEOTIDE SEQUENCE [LARGE SCALE GENOMIC DNA]</scope>
    <source>
        <strain evidence="1">G859</strain>
        <tissue evidence="1">Whole worm</tissue>
    </source>
</reference>
<organism evidence="1 2">
    <name type="scientific">Trichostrongylus colubriformis</name>
    <name type="common">Black scour worm</name>
    <dbReference type="NCBI Taxonomy" id="6319"/>
    <lineage>
        <taxon>Eukaryota</taxon>
        <taxon>Metazoa</taxon>
        <taxon>Ecdysozoa</taxon>
        <taxon>Nematoda</taxon>
        <taxon>Chromadorea</taxon>
        <taxon>Rhabditida</taxon>
        <taxon>Rhabditina</taxon>
        <taxon>Rhabditomorpha</taxon>
        <taxon>Strongyloidea</taxon>
        <taxon>Trichostrongylidae</taxon>
        <taxon>Trichostrongylus</taxon>
    </lineage>
</organism>
<dbReference type="EMBL" id="WIXE01021522">
    <property type="protein sequence ID" value="KAK5968311.1"/>
    <property type="molecule type" value="Genomic_DNA"/>
</dbReference>
<proteinExistence type="predicted"/>
<evidence type="ECO:0000313" key="2">
    <source>
        <dbReference type="Proteomes" id="UP001331761"/>
    </source>
</evidence>
<dbReference type="InterPro" id="IPR029063">
    <property type="entry name" value="SAM-dependent_MTases_sf"/>
</dbReference>